<evidence type="ECO:0000313" key="2">
    <source>
        <dbReference type="EMBL" id="CAK0832390.1"/>
    </source>
</evidence>
<feature type="non-terminal residue" evidence="2">
    <location>
        <position position="1"/>
    </location>
</feature>
<proteinExistence type="predicted"/>
<dbReference type="Proteomes" id="UP001189429">
    <property type="component" value="Unassembled WGS sequence"/>
</dbReference>
<comment type="caution">
    <text evidence="2">The sequence shown here is derived from an EMBL/GenBank/DDBJ whole genome shotgun (WGS) entry which is preliminary data.</text>
</comment>
<sequence>RQRRLHRPHRDLLPTGRSEQLRSRGRQRGGDILPVLRPDRRGENRTEAMQRNKLLNLAGMMPLEKQLQVLQQVIAEFTTPLSLEREVLACAFFTAKKDVNKHVLTFNFHLQGVLARIVPLVEFALGAAGGERVSSAPPKGQLFK</sequence>
<evidence type="ECO:0000313" key="3">
    <source>
        <dbReference type="Proteomes" id="UP001189429"/>
    </source>
</evidence>
<feature type="region of interest" description="Disordered" evidence="1">
    <location>
        <begin position="1"/>
        <end position="45"/>
    </location>
</feature>
<dbReference type="EMBL" id="CAUYUJ010011674">
    <property type="protein sequence ID" value="CAK0832390.1"/>
    <property type="molecule type" value="Genomic_DNA"/>
</dbReference>
<accession>A0ABN9SKT5</accession>
<gene>
    <name evidence="2" type="ORF">PCOR1329_LOCUS30415</name>
</gene>
<keyword evidence="3" id="KW-1185">Reference proteome</keyword>
<protein>
    <submittedName>
        <fullName evidence="2">Uncharacterized protein</fullName>
    </submittedName>
</protein>
<name>A0ABN9SKT5_9DINO</name>
<evidence type="ECO:0000256" key="1">
    <source>
        <dbReference type="SAM" id="MobiDB-lite"/>
    </source>
</evidence>
<organism evidence="2 3">
    <name type="scientific">Prorocentrum cordatum</name>
    <dbReference type="NCBI Taxonomy" id="2364126"/>
    <lineage>
        <taxon>Eukaryota</taxon>
        <taxon>Sar</taxon>
        <taxon>Alveolata</taxon>
        <taxon>Dinophyceae</taxon>
        <taxon>Prorocentrales</taxon>
        <taxon>Prorocentraceae</taxon>
        <taxon>Prorocentrum</taxon>
    </lineage>
</organism>
<reference evidence="2" key="1">
    <citation type="submission" date="2023-10" db="EMBL/GenBank/DDBJ databases">
        <authorList>
            <person name="Chen Y."/>
            <person name="Shah S."/>
            <person name="Dougan E. K."/>
            <person name="Thang M."/>
            <person name="Chan C."/>
        </authorList>
    </citation>
    <scope>NUCLEOTIDE SEQUENCE [LARGE SCALE GENOMIC DNA]</scope>
</reference>